<dbReference type="Proteomes" id="UP001732700">
    <property type="component" value="Chromosome 2C"/>
</dbReference>
<keyword evidence="2" id="KW-1185">Reference proteome</keyword>
<name>A0ACD5UV94_AVESA</name>
<reference evidence="1" key="2">
    <citation type="submission" date="2025-09" db="UniProtKB">
        <authorList>
            <consortium name="EnsemblPlants"/>
        </authorList>
    </citation>
    <scope>IDENTIFICATION</scope>
</reference>
<evidence type="ECO:0000313" key="1">
    <source>
        <dbReference type="EnsemblPlants" id="AVESA.00010b.r2.2CG0325330.1.CDS"/>
    </source>
</evidence>
<protein>
    <submittedName>
        <fullName evidence="1">Uncharacterized protein</fullName>
    </submittedName>
</protein>
<accession>A0ACD5UV94</accession>
<evidence type="ECO:0000313" key="2">
    <source>
        <dbReference type="Proteomes" id="UP001732700"/>
    </source>
</evidence>
<organism evidence="1 2">
    <name type="scientific">Avena sativa</name>
    <name type="common">Oat</name>
    <dbReference type="NCBI Taxonomy" id="4498"/>
    <lineage>
        <taxon>Eukaryota</taxon>
        <taxon>Viridiplantae</taxon>
        <taxon>Streptophyta</taxon>
        <taxon>Embryophyta</taxon>
        <taxon>Tracheophyta</taxon>
        <taxon>Spermatophyta</taxon>
        <taxon>Magnoliopsida</taxon>
        <taxon>Liliopsida</taxon>
        <taxon>Poales</taxon>
        <taxon>Poaceae</taxon>
        <taxon>BOP clade</taxon>
        <taxon>Pooideae</taxon>
        <taxon>Poodae</taxon>
        <taxon>Poeae</taxon>
        <taxon>Poeae Chloroplast Group 1 (Aveneae type)</taxon>
        <taxon>Aveninae</taxon>
        <taxon>Avena</taxon>
    </lineage>
</organism>
<proteinExistence type="predicted"/>
<sequence>MANLAVGLAKSVVEGTLSKAQAAIEQEGRLRRSAQRDLVFITGEFQMMQSFLKVANAERVENPVVMTWVRQIRDLAYDVEDCIELVVHLDGDGKSGWWRRMVPSWTSWCVGPLAKPPLDEAVDEIEQLKTRVQDVSTRNTRYSLISDTGSKPTTALQQQEEQQPSGAGPAALSMLMAGAAGRMHEGDLAQLLAMKQQVGGGLRVISVWGTTTGDVGAASIIVWKAYTDEQICRNFTRRAWVKLTHPCLDPHAFVECLMDQFHANNAGKEEHQVMKKNIGLDVLRTGRNRRRSSEATTQDESYLQEVERQLDEESYLVVLEQVSTVTDWDTISKFFPPRKNKSSCIIVCTQQSQVATLSVGHPYHIMELNNHFSTHHSAVYAFYNEGSLCAGDKGKTTIICTEHPSTFKKKAAEQYLAENPLVGRDSELSDLRRCTIKACSESIQVMSVWGIASVGKSALVKTMFCNRVLTDCSQLQRNRGSLFDKYGWVDISHPFNLMDLARSLLFNFDSEYVDDSETTHRYLGTTNPILECQNILNSKRCLVVIDHLHSTKEWDSIQDHLVSGSLNNCIIAITSEASVARHCRGDKTGLVFNVKSLETDSSFLLFKNKVSATKYPLHPSLFGENAADLQELVSKCGGLPEVIVEIASSLGNKSVRQLDYARSLSNKFMHDLESNREFDSLQGLFGWIRTYFRTCPDSLKPCIFYLSIFPRDDIIRRRRLVRRWIAEGYSRDNNEESAEHTGEKQFADLLDLSIIQQPPTALGGMRMVSCQVNGFIREYIVSRRMEENLVFELGSNCTLTTQRSGRHLVILKNWHRDIIVFESIDFSRVRSLTVFGKWESFFISQSMKLLRVLDLENASGIEYEDLEKMVKWLCRLKFLSLRGHREIQHLPWSLDHLRQLQTLDVRDTSILTLPDSIAKLQKLQYIRAGSTSTPASIPAIGLSSWFCRRSRLIGVLVPRAIGNLTALHTLGVVNIAASGEKALVKELKKLTQLRKLGVSGINRNNSVKFFDAIKGHLHLESLSVHLDEDSKDCLDVIKQLPSDNMRSLKLYGLNDKLPDLISGLSKLAKVHLEMVTSMEENSIKLLGHLPQLCILRVKQQQGGELHFCVTENGEEDDSYQEVKVLEVTCTSSTLHLKFGAETMKKLEVLKIDCCNGSPPYQFSGLENLEALKEVLIVKGSTDAETLKQQFDRQLEDHPNEVKPGVKLVDH</sequence>
<reference evidence="1" key="1">
    <citation type="submission" date="2021-05" db="EMBL/GenBank/DDBJ databases">
        <authorList>
            <person name="Scholz U."/>
            <person name="Mascher M."/>
            <person name="Fiebig A."/>
        </authorList>
    </citation>
    <scope>NUCLEOTIDE SEQUENCE [LARGE SCALE GENOMIC DNA]</scope>
</reference>
<dbReference type="EnsemblPlants" id="AVESA.00010b.r2.2CG0325330.1">
    <property type="protein sequence ID" value="AVESA.00010b.r2.2CG0325330.1.CDS"/>
    <property type="gene ID" value="AVESA.00010b.r2.2CG0325330"/>
</dbReference>